<dbReference type="AlphaFoldDB" id="A0A8J4D3K1"/>
<dbReference type="EMBL" id="BNCQ01000001">
    <property type="protein sequence ID" value="GIL94304.1"/>
    <property type="molecule type" value="Genomic_DNA"/>
</dbReference>
<dbReference type="Proteomes" id="UP000722791">
    <property type="component" value="Unassembled WGS sequence"/>
</dbReference>
<comment type="caution">
    <text evidence="2">The sequence shown here is derived from an EMBL/GenBank/DDBJ whole genome shotgun (WGS) entry which is preliminary data.</text>
</comment>
<evidence type="ECO:0000313" key="3">
    <source>
        <dbReference type="Proteomes" id="UP000722791"/>
    </source>
</evidence>
<evidence type="ECO:0000256" key="1">
    <source>
        <dbReference type="SAM" id="MobiDB-lite"/>
    </source>
</evidence>
<sequence length="193" mass="21341">MSTSTSGRSDADDMDYITPEDVSLFRRTLLARRFPGVQKMSEGDLIALIRAERKATGRKLALQPKTHPKTTFTPPPPKREQSAPRVAAFVPVNPFEAKTQSARANTERFIGVNTPYESHRMDFNEGRTTDETRRVAPFVPTCSSQAKDTLQIKYFLNSPMNATVPLGQSQPQPQQGRVSSQGSTAKSGTQQQS</sequence>
<evidence type="ECO:0000313" key="2">
    <source>
        <dbReference type="EMBL" id="GIL94304.1"/>
    </source>
</evidence>
<organism evidence="2 3">
    <name type="scientific">Volvox reticuliferus</name>
    <dbReference type="NCBI Taxonomy" id="1737510"/>
    <lineage>
        <taxon>Eukaryota</taxon>
        <taxon>Viridiplantae</taxon>
        <taxon>Chlorophyta</taxon>
        <taxon>core chlorophytes</taxon>
        <taxon>Chlorophyceae</taxon>
        <taxon>CS clade</taxon>
        <taxon>Chlamydomonadales</taxon>
        <taxon>Volvocaceae</taxon>
        <taxon>Volvox</taxon>
    </lineage>
</organism>
<reference evidence="2" key="1">
    <citation type="journal article" date="2021" name="Proc. Natl. Acad. Sci. U.S.A.">
        <title>Three genomes in the algal genus Volvox reveal the fate of a haploid sex-determining region after a transition to homothallism.</title>
        <authorList>
            <person name="Yamamoto K."/>
            <person name="Hamaji T."/>
            <person name="Kawai-Toyooka H."/>
            <person name="Matsuzaki R."/>
            <person name="Takahashi F."/>
            <person name="Nishimura Y."/>
            <person name="Kawachi M."/>
            <person name="Noguchi H."/>
            <person name="Minakuchi Y."/>
            <person name="Umen J.G."/>
            <person name="Toyoda A."/>
            <person name="Nozaki H."/>
        </authorList>
    </citation>
    <scope>NUCLEOTIDE SEQUENCE</scope>
    <source>
        <strain evidence="2">NIES-3785</strain>
    </source>
</reference>
<proteinExistence type="predicted"/>
<feature type="region of interest" description="Disordered" evidence="1">
    <location>
        <begin position="64"/>
        <end position="83"/>
    </location>
</feature>
<feature type="compositionally biased region" description="Low complexity" evidence="1">
    <location>
        <begin position="165"/>
        <end position="183"/>
    </location>
</feature>
<dbReference type="OrthoDB" id="548539at2759"/>
<feature type="compositionally biased region" description="Polar residues" evidence="1">
    <location>
        <begin position="184"/>
        <end position="193"/>
    </location>
</feature>
<accession>A0A8J4D3K1</accession>
<feature type="region of interest" description="Disordered" evidence="1">
    <location>
        <begin position="161"/>
        <end position="193"/>
    </location>
</feature>
<name>A0A8J4D3K1_9CHLO</name>
<protein>
    <submittedName>
        <fullName evidence="2">Uncharacterized protein</fullName>
    </submittedName>
</protein>
<gene>
    <name evidence="2" type="ORF">Vretimale_548</name>
</gene>